<dbReference type="InterPro" id="IPR037164">
    <property type="entry name" value="Satellite_virus_coat_sf"/>
</dbReference>
<dbReference type="GO" id="GO:0019028">
    <property type="term" value="C:viral capsid"/>
    <property type="evidence" value="ECO:0007669"/>
    <property type="project" value="UniProtKB-KW"/>
</dbReference>
<comment type="subcellular location">
    <subcellularLocation>
        <location evidence="1">Virion</location>
    </subcellularLocation>
</comment>
<keyword evidence="2" id="KW-0167">Capsid protein</keyword>
<dbReference type="Pfam" id="PF03898">
    <property type="entry name" value="TNV_CP"/>
    <property type="match status" value="1"/>
</dbReference>
<dbReference type="GO" id="GO:0005198">
    <property type="term" value="F:structural molecule activity"/>
    <property type="evidence" value="ECO:0007669"/>
    <property type="project" value="InterPro"/>
</dbReference>
<accession>A0A2K9LT64</accession>
<dbReference type="InterPro" id="IPR029053">
    <property type="entry name" value="Viral_coat"/>
</dbReference>
<evidence type="ECO:0000256" key="2">
    <source>
        <dbReference type="ARBA" id="ARBA00022561"/>
    </source>
</evidence>
<keyword evidence="3" id="KW-0946">Virion</keyword>
<proteinExistence type="predicted"/>
<gene>
    <name evidence="4" type="primary">Cap</name>
</gene>
<dbReference type="Gene3D" id="2.60.120.20">
    <property type="match status" value="1"/>
</dbReference>
<dbReference type="SUPFAM" id="SSF88650">
    <property type="entry name" value="Satellite viruses"/>
    <property type="match status" value="1"/>
</dbReference>
<protein>
    <submittedName>
        <fullName evidence="4">Capsid</fullName>
    </submittedName>
</protein>
<reference evidence="4" key="1">
    <citation type="submission" date="2017-01" db="EMBL/GenBank/DDBJ databases">
        <title>High-throughput sequencing uncovers low homogeneity in the biogeography of single-stranded DNA viruses.</title>
        <authorList>
            <person name="Pearson V.M."/>
            <person name="Rokyta D.R."/>
        </authorList>
    </citation>
    <scope>NUCLEOTIDE SEQUENCE</scope>
</reference>
<evidence type="ECO:0000256" key="1">
    <source>
        <dbReference type="ARBA" id="ARBA00004328"/>
    </source>
</evidence>
<evidence type="ECO:0000313" key="4">
    <source>
        <dbReference type="EMBL" id="AUM61861.1"/>
    </source>
</evidence>
<dbReference type="EMBL" id="KY487897">
    <property type="protein sequence ID" value="AUM61861.1"/>
    <property type="molecule type" value="Genomic_DNA"/>
</dbReference>
<name>A0A2K9LT64_9VIRU</name>
<dbReference type="InterPro" id="IPR010392">
    <property type="entry name" value="Satellite_virus_coat"/>
</dbReference>
<evidence type="ECO:0000256" key="3">
    <source>
        <dbReference type="ARBA" id="ARBA00022844"/>
    </source>
</evidence>
<sequence>MRKFHRRRRVKRKVGKAVKKYVKKTLDSFVEDKQAGGVIVAFNPLDTMSFVLVNGIAQGTNQGQRVGSSVRSKYLNLRLNFNQNTIARTRMRVMLFWDRQSNGANPTLSQLLTDTTAAQTYYSGINVNGSKRYKILFDRIYDFNVVGGATDAAENKHLQKRFKLKTIVKYNGTGATIADINTNALFLGFCAITTTAMTVSGNADFIYEDA</sequence>
<organism evidence="4">
    <name type="scientific">uncultured virus</name>
    <dbReference type="NCBI Taxonomy" id="340016"/>
    <lineage>
        <taxon>Viruses</taxon>
        <taxon>environmental samples</taxon>
    </lineage>
</organism>